<keyword evidence="3" id="KW-1185">Reference proteome</keyword>
<dbReference type="EMBL" id="JAWDEY010000015">
    <property type="protein sequence ID" value="KAK6589098.1"/>
    <property type="molecule type" value="Genomic_DNA"/>
</dbReference>
<accession>A0AAV9XWW8</accession>
<evidence type="ECO:0008006" key="4">
    <source>
        <dbReference type="Google" id="ProtNLM"/>
    </source>
</evidence>
<reference evidence="2 3" key="1">
    <citation type="submission" date="2023-10" db="EMBL/GenBank/DDBJ databases">
        <title>Comparative genomics analysis reveals potential genetic determinants of host preference in Cryptosporidium xiaoi.</title>
        <authorList>
            <person name="Xiao L."/>
            <person name="Li J."/>
        </authorList>
    </citation>
    <scope>NUCLEOTIDE SEQUENCE [LARGE SCALE GENOMIC DNA]</scope>
    <source>
        <strain evidence="2 3">52996</strain>
    </source>
</reference>
<dbReference type="InterPro" id="IPR007788">
    <property type="entry name" value="QCT"/>
</dbReference>
<dbReference type="PANTHER" id="PTHR31270">
    <property type="entry name" value="GLUTAMINYL-PEPTIDE CYCLOTRANSFERASE"/>
    <property type="match status" value="1"/>
</dbReference>
<feature type="transmembrane region" description="Helical" evidence="1">
    <location>
        <begin position="20"/>
        <end position="41"/>
    </location>
</feature>
<evidence type="ECO:0000313" key="3">
    <source>
        <dbReference type="Proteomes" id="UP001311799"/>
    </source>
</evidence>
<dbReference type="Proteomes" id="UP001311799">
    <property type="component" value="Unassembled WGS sequence"/>
</dbReference>
<comment type="caution">
    <text evidence="2">The sequence shown here is derived from an EMBL/GenBank/DDBJ whole genome shotgun (WGS) entry which is preliminary data.</text>
</comment>
<dbReference type="PANTHER" id="PTHR31270:SF1">
    <property type="entry name" value="GLUTAMINYL-PEPTIDE CYCLOTRANSFERASE"/>
    <property type="match status" value="1"/>
</dbReference>
<keyword evidence="1" id="KW-0812">Transmembrane</keyword>
<dbReference type="GO" id="GO:0016603">
    <property type="term" value="F:glutaminyl-peptide cyclotransferase activity"/>
    <property type="evidence" value="ECO:0007669"/>
    <property type="project" value="InterPro"/>
</dbReference>
<evidence type="ECO:0000256" key="1">
    <source>
        <dbReference type="SAM" id="Phobius"/>
    </source>
</evidence>
<protein>
    <recommendedName>
        <fullName evidence="4">Glutamine cyclotransferase</fullName>
    </recommendedName>
</protein>
<dbReference type="AlphaFoldDB" id="A0AAV9XWW8"/>
<sequence>MYPSQIKTKIKVNKFKLSPFNTNVIIMGLLFLLYLFFQHYFSDLLASNEQNVSFPKIYTYKIVNEYPHYHKQYDSIKNTRLEYDESFNINAVPFVQGLTFLNSSIIVESAGLYRGSFIRFVEFPSMNNLKHRVLEPNFWGEGATVYKDNILQLTWTSGILIAYPLKYNLTKRKLYSFPFIGWGLTSNNNDKLWATTGSDKLLELEVPDFDSPNENIIVKNEINITCLGKPLFNVNEMEYIPATKTIWGNIFLSNIIVEINPDNGKCLSIVYVGDIYDPKNSTIYEHFDIGNDVLNGIAYHDSLEKFNNNTSNKYEPIFIVTGKRWPRMYLIKLEEISINNDNTYNTNFTNIDQYYRYHIQTRIDS</sequence>
<name>A0AAV9XWW8_9CRYT</name>
<evidence type="ECO:0000313" key="2">
    <source>
        <dbReference type="EMBL" id="KAK6589098.1"/>
    </source>
</evidence>
<keyword evidence="1" id="KW-0472">Membrane</keyword>
<gene>
    <name evidence="2" type="ORF">RS030_233533</name>
</gene>
<organism evidence="2 3">
    <name type="scientific">Cryptosporidium xiaoi</name>
    <dbReference type="NCBI Taxonomy" id="659607"/>
    <lineage>
        <taxon>Eukaryota</taxon>
        <taxon>Sar</taxon>
        <taxon>Alveolata</taxon>
        <taxon>Apicomplexa</taxon>
        <taxon>Conoidasida</taxon>
        <taxon>Coccidia</taxon>
        <taxon>Eucoccidiorida</taxon>
        <taxon>Eimeriorina</taxon>
        <taxon>Cryptosporidiidae</taxon>
        <taxon>Cryptosporidium</taxon>
    </lineage>
</organism>
<dbReference type="Pfam" id="PF05096">
    <property type="entry name" value="Glu_cyclase_2"/>
    <property type="match status" value="1"/>
</dbReference>
<proteinExistence type="predicted"/>
<keyword evidence="1" id="KW-1133">Transmembrane helix</keyword>